<dbReference type="Proteomes" id="UP001430848">
    <property type="component" value="Unassembled WGS sequence"/>
</dbReference>
<protein>
    <submittedName>
        <fullName evidence="2">Uncharacterized protein</fullName>
    </submittedName>
</protein>
<dbReference type="EMBL" id="JAKNSF020000124">
    <property type="protein sequence ID" value="KAK7713688.1"/>
    <property type="molecule type" value="Genomic_DNA"/>
</dbReference>
<comment type="caution">
    <text evidence="2">The sequence shown here is derived from an EMBL/GenBank/DDBJ whole genome shotgun (WGS) entry which is preliminary data.</text>
</comment>
<name>A0ABR1NSE8_DIAER</name>
<evidence type="ECO:0000313" key="3">
    <source>
        <dbReference type="Proteomes" id="UP001430848"/>
    </source>
</evidence>
<keyword evidence="3" id="KW-1185">Reference proteome</keyword>
<evidence type="ECO:0000256" key="1">
    <source>
        <dbReference type="SAM" id="MobiDB-lite"/>
    </source>
</evidence>
<gene>
    <name evidence="2" type="ORF">SLS63_012003</name>
</gene>
<feature type="region of interest" description="Disordered" evidence="1">
    <location>
        <begin position="320"/>
        <end position="341"/>
    </location>
</feature>
<accession>A0ABR1NSE8</accession>
<proteinExistence type="predicted"/>
<feature type="compositionally biased region" description="Basic and acidic residues" evidence="1">
    <location>
        <begin position="320"/>
        <end position="335"/>
    </location>
</feature>
<reference evidence="2 3" key="1">
    <citation type="submission" date="2024-02" db="EMBL/GenBank/DDBJ databases">
        <title>De novo assembly and annotation of 12 fungi associated with fruit tree decline syndrome in Ontario, Canada.</title>
        <authorList>
            <person name="Sulman M."/>
            <person name="Ellouze W."/>
            <person name="Ilyukhin E."/>
        </authorList>
    </citation>
    <scope>NUCLEOTIDE SEQUENCE [LARGE SCALE GENOMIC DNA]</scope>
    <source>
        <strain evidence="2 3">M169</strain>
    </source>
</reference>
<sequence length="446" mass="50282">MAPEISDLHLETLCRRAIADPHSITRDERNTIWRLPLPEEEDRLCVEKTGHTRAQLVAKALATPDDLTREEATIILDPRGVLSIAQGSTSSPAGDAGPRSTQLEELCDQAAGALQRAAGEGEKTALLNAFNREVALNQALTEEADRHFEEREASRRLQNGTPWIRDLIKNGLLDAECWGFVVFRTAGYRTEQDKEAWRRFREYFDTAAKATILQFNSGPLLWPKFCPVFVEREELDGVSDEQLRIEFKRLRDGGTGANRQLPKGIRTSCFLVADRALIENDAVKIGFIVRDLLDFSPHEDDPAAYIRALHPDFQPKEELVKAESDDKPIHSHDSPEQDSGMQGFAGAVTVALPRVFDWLNCVCFESECGSAWEGTPLGNKGWYDIYTQTKVPEDWIKEFAPNAGLVSYQPWSKRQWQWTERLEGSMNGPPKALLEDIYRSKSNVPF</sequence>
<organism evidence="2 3">
    <name type="scientific">Diaporthe eres</name>
    <name type="common">Phomopsis oblonga</name>
    <dbReference type="NCBI Taxonomy" id="83184"/>
    <lineage>
        <taxon>Eukaryota</taxon>
        <taxon>Fungi</taxon>
        <taxon>Dikarya</taxon>
        <taxon>Ascomycota</taxon>
        <taxon>Pezizomycotina</taxon>
        <taxon>Sordariomycetes</taxon>
        <taxon>Sordariomycetidae</taxon>
        <taxon>Diaporthales</taxon>
        <taxon>Diaporthaceae</taxon>
        <taxon>Diaporthe</taxon>
        <taxon>Diaporthe eres species complex</taxon>
    </lineage>
</organism>
<evidence type="ECO:0000313" key="2">
    <source>
        <dbReference type="EMBL" id="KAK7713688.1"/>
    </source>
</evidence>